<evidence type="ECO:0000256" key="2">
    <source>
        <dbReference type="SAM" id="SignalP"/>
    </source>
</evidence>
<keyword evidence="1" id="KW-0472">Membrane</keyword>
<dbReference type="EMBL" id="CP094529">
    <property type="protein sequence ID" value="UOE38887.1"/>
    <property type="molecule type" value="Genomic_DNA"/>
</dbReference>
<name>A0ABY4BI83_9FLAO</name>
<evidence type="ECO:0000313" key="3">
    <source>
        <dbReference type="EMBL" id="UOE38887.1"/>
    </source>
</evidence>
<evidence type="ECO:0008006" key="5">
    <source>
        <dbReference type="Google" id="ProtNLM"/>
    </source>
</evidence>
<keyword evidence="1" id="KW-1133">Transmembrane helix</keyword>
<keyword evidence="1" id="KW-0812">Transmembrane</keyword>
<keyword evidence="2" id="KW-0732">Signal</keyword>
<evidence type="ECO:0000313" key="4">
    <source>
        <dbReference type="Proteomes" id="UP000831068"/>
    </source>
</evidence>
<dbReference type="RefSeq" id="WP_243577095.1">
    <property type="nucleotide sequence ID" value="NZ_CP094529.1"/>
</dbReference>
<reference evidence="3 4" key="1">
    <citation type="submission" date="2022-03" db="EMBL/GenBank/DDBJ databases">
        <title>Chryseobacterium sp. isolated from the Andong Sikhe.</title>
        <authorList>
            <person name="Won M."/>
            <person name="Kim S.-J."/>
            <person name="Kwon S.-W."/>
        </authorList>
    </citation>
    <scope>NUCLEOTIDE SEQUENCE [LARGE SCALE GENOMIC DNA]</scope>
    <source>
        <strain evidence="3 4">ADR-1</strain>
    </source>
</reference>
<keyword evidence="4" id="KW-1185">Reference proteome</keyword>
<sequence>MKKIILVALFAVSNFAFAQQNDSNNPYVYETQNDPADADEFPSNPGDPKILPIDDYIPVLFIIGLVIAFGVSMKKKTQITE</sequence>
<proteinExistence type="predicted"/>
<feature type="chain" id="PRO_5045700153" description="Signal peptidase" evidence="2">
    <location>
        <begin position="19"/>
        <end position="81"/>
    </location>
</feature>
<feature type="signal peptide" evidence="2">
    <location>
        <begin position="1"/>
        <end position="18"/>
    </location>
</feature>
<feature type="transmembrane region" description="Helical" evidence="1">
    <location>
        <begin position="56"/>
        <end position="73"/>
    </location>
</feature>
<organism evidence="3 4">
    <name type="scientific">Chryseobacterium oryzae</name>
    <dbReference type="NCBI Taxonomy" id="2929799"/>
    <lineage>
        <taxon>Bacteria</taxon>
        <taxon>Pseudomonadati</taxon>
        <taxon>Bacteroidota</taxon>
        <taxon>Flavobacteriia</taxon>
        <taxon>Flavobacteriales</taxon>
        <taxon>Weeksellaceae</taxon>
        <taxon>Chryseobacterium group</taxon>
        <taxon>Chryseobacterium</taxon>
    </lineage>
</organism>
<evidence type="ECO:0000256" key="1">
    <source>
        <dbReference type="SAM" id="Phobius"/>
    </source>
</evidence>
<accession>A0ABY4BI83</accession>
<dbReference type="Proteomes" id="UP000831068">
    <property type="component" value="Chromosome"/>
</dbReference>
<gene>
    <name evidence="3" type="ORF">MTP08_03700</name>
</gene>
<protein>
    <recommendedName>
        <fullName evidence="5">Signal peptidase</fullName>
    </recommendedName>
</protein>